<dbReference type="RefSeq" id="WP_158033272.1">
    <property type="nucleotide sequence ID" value="NZ_ML708614.1"/>
</dbReference>
<comment type="caution">
    <text evidence="2">The sequence shown here is derived from an EMBL/GenBank/DDBJ whole genome shotgun (WGS) entry which is preliminary data.</text>
</comment>
<evidence type="ECO:0000313" key="2">
    <source>
        <dbReference type="EMBL" id="KAA9394601.1"/>
    </source>
</evidence>
<feature type="compositionally biased region" description="Low complexity" evidence="1">
    <location>
        <begin position="1"/>
        <end position="28"/>
    </location>
</feature>
<dbReference type="AlphaFoldDB" id="A0A5J5L0Y2"/>
<feature type="region of interest" description="Disordered" evidence="1">
    <location>
        <begin position="1"/>
        <end position="37"/>
    </location>
</feature>
<sequence>MNATAPSSGQTPQSQGPQHQSPQSQTPSAARLNRGDGVSSLSPALLAVLRCPMTRAKLVIVDEHHMMSERPFNEGVHPVFEVVDGIPNFLPLTP</sequence>
<reference evidence="2 3" key="1">
    <citation type="submission" date="2019-05" db="EMBL/GenBank/DDBJ databases">
        <title>Kocuria coralli sp. nov., a novel actinobacterium isolated from coral reef seawater.</title>
        <authorList>
            <person name="Li J."/>
        </authorList>
    </citation>
    <scope>NUCLEOTIDE SEQUENCE [LARGE SCALE GENOMIC DNA]</scope>
    <source>
        <strain evidence="2 3">SCSIO 13007</strain>
    </source>
</reference>
<dbReference type="EMBL" id="SZWF01000005">
    <property type="protein sequence ID" value="KAA9394601.1"/>
    <property type="molecule type" value="Genomic_DNA"/>
</dbReference>
<protein>
    <recommendedName>
        <fullName evidence="4">Trm112 family protein</fullName>
    </recommendedName>
</protein>
<organism evidence="2 3">
    <name type="scientific">Kocuria coralli</name>
    <dbReference type="NCBI Taxonomy" id="1461025"/>
    <lineage>
        <taxon>Bacteria</taxon>
        <taxon>Bacillati</taxon>
        <taxon>Actinomycetota</taxon>
        <taxon>Actinomycetes</taxon>
        <taxon>Micrococcales</taxon>
        <taxon>Micrococcaceae</taxon>
        <taxon>Kocuria</taxon>
    </lineage>
</organism>
<dbReference type="SUPFAM" id="SSF158997">
    <property type="entry name" value="Trm112p-like"/>
    <property type="match status" value="1"/>
</dbReference>
<gene>
    <name evidence="2" type="ORF">FCK90_05325</name>
</gene>
<accession>A0A5J5L0Y2</accession>
<keyword evidence="3" id="KW-1185">Reference proteome</keyword>
<dbReference type="OrthoDB" id="9812205at2"/>
<proteinExistence type="predicted"/>
<name>A0A5J5L0Y2_9MICC</name>
<dbReference type="Proteomes" id="UP000325957">
    <property type="component" value="Unassembled WGS sequence"/>
</dbReference>
<evidence type="ECO:0008006" key="4">
    <source>
        <dbReference type="Google" id="ProtNLM"/>
    </source>
</evidence>
<evidence type="ECO:0000256" key="1">
    <source>
        <dbReference type="SAM" id="MobiDB-lite"/>
    </source>
</evidence>
<evidence type="ECO:0000313" key="3">
    <source>
        <dbReference type="Proteomes" id="UP000325957"/>
    </source>
</evidence>